<protein>
    <submittedName>
        <fullName evidence="6">Phosphodiesterase</fullName>
    </submittedName>
</protein>
<evidence type="ECO:0000259" key="5">
    <source>
        <dbReference type="Pfam" id="PF00149"/>
    </source>
</evidence>
<dbReference type="SUPFAM" id="SSF56300">
    <property type="entry name" value="Metallo-dependent phosphatases"/>
    <property type="match status" value="1"/>
</dbReference>
<name>A0A5N3PE91_9HYPH</name>
<keyword evidence="1" id="KW-0479">Metal-binding</keyword>
<proteinExistence type="inferred from homology"/>
<dbReference type="GO" id="GO:0016787">
    <property type="term" value="F:hydrolase activity"/>
    <property type="evidence" value="ECO:0007669"/>
    <property type="project" value="UniProtKB-KW"/>
</dbReference>
<evidence type="ECO:0000313" key="6">
    <source>
        <dbReference type="EMBL" id="KAB0268023.1"/>
    </source>
</evidence>
<dbReference type="Pfam" id="PF00149">
    <property type="entry name" value="Metallophos"/>
    <property type="match status" value="1"/>
</dbReference>
<reference evidence="6 7" key="1">
    <citation type="journal article" date="2019" name="Microorganisms">
        <title>Genome Insights into the Novel Species Microvirga brassicacearum, a Rapeseed Endophyte with Biotechnological Potential.</title>
        <authorList>
            <person name="Jimenez-Gomez A."/>
            <person name="Saati-Santamaria Z."/>
            <person name="Igual J.M."/>
            <person name="Rivas R."/>
            <person name="Mateos P.F."/>
            <person name="Garcia-Fraile P."/>
        </authorList>
    </citation>
    <scope>NUCLEOTIDE SEQUENCE [LARGE SCALE GENOMIC DNA]</scope>
    <source>
        <strain evidence="6 7">CDVBN77</strain>
    </source>
</reference>
<feature type="domain" description="Calcineurin-like phosphoesterase" evidence="5">
    <location>
        <begin position="7"/>
        <end position="204"/>
    </location>
</feature>
<evidence type="ECO:0000256" key="3">
    <source>
        <dbReference type="ARBA" id="ARBA00023004"/>
    </source>
</evidence>
<dbReference type="PANTHER" id="PTHR42988:SF2">
    <property type="entry name" value="CYCLIC NUCLEOTIDE PHOSPHODIESTERASE CBUA0032-RELATED"/>
    <property type="match status" value="1"/>
</dbReference>
<evidence type="ECO:0000256" key="1">
    <source>
        <dbReference type="ARBA" id="ARBA00022723"/>
    </source>
</evidence>
<dbReference type="PANTHER" id="PTHR42988">
    <property type="entry name" value="PHOSPHOHYDROLASE"/>
    <property type="match status" value="1"/>
</dbReference>
<keyword evidence="7" id="KW-1185">Reference proteome</keyword>
<gene>
    <name evidence="6" type="ORF">FEZ63_06555</name>
</gene>
<dbReference type="OrthoDB" id="9816081at2"/>
<keyword evidence="3" id="KW-0408">Iron</keyword>
<sequence>MPDAYPTFVHLTDLHIGNPAVEDDHLYSDTATTLRSILAEVKMLVPAPRFIVASGDLTNRGDAGSYEQLKSIMAEADLGIPILYALGNHDKRAGFYSAMLDRTGDLDKPYDHAAVIDGIHIVVLDSSVPFKIGGHFEPGQIEWLTAELDQHPDVPKLIVIHHAPALDTEHPDLEWESLSFVDTERLRVALEGRNVIGVLSGHIHFDRVSNWHGIPVVVGIGQHAATDVLYLHEGLRMLSGASFAVGTVRPSGLTISFIPQPSERRELKVHTFAGMAEIIKRYETEAATAAAVSAIAAE</sequence>
<organism evidence="6 7">
    <name type="scientific">Microvirga brassicacearum</name>
    <dbReference type="NCBI Taxonomy" id="2580413"/>
    <lineage>
        <taxon>Bacteria</taxon>
        <taxon>Pseudomonadati</taxon>
        <taxon>Pseudomonadota</taxon>
        <taxon>Alphaproteobacteria</taxon>
        <taxon>Hyphomicrobiales</taxon>
        <taxon>Methylobacteriaceae</taxon>
        <taxon>Microvirga</taxon>
    </lineage>
</organism>
<dbReference type="AlphaFoldDB" id="A0A5N3PE91"/>
<evidence type="ECO:0000256" key="4">
    <source>
        <dbReference type="ARBA" id="ARBA00025742"/>
    </source>
</evidence>
<dbReference type="InterPro" id="IPR029052">
    <property type="entry name" value="Metallo-depent_PP-like"/>
</dbReference>
<dbReference type="EMBL" id="VCMV01000009">
    <property type="protein sequence ID" value="KAB0268023.1"/>
    <property type="molecule type" value="Genomic_DNA"/>
</dbReference>
<dbReference type="Gene3D" id="3.60.21.10">
    <property type="match status" value="1"/>
</dbReference>
<evidence type="ECO:0000313" key="7">
    <source>
        <dbReference type="Proteomes" id="UP000325684"/>
    </source>
</evidence>
<evidence type="ECO:0000256" key="2">
    <source>
        <dbReference type="ARBA" id="ARBA00022801"/>
    </source>
</evidence>
<dbReference type="Proteomes" id="UP000325684">
    <property type="component" value="Unassembled WGS sequence"/>
</dbReference>
<dbReference type="InterPro" id="IPR050884">
    <property type="entry name" value="CNP_phosphodiesterase-III"/>
</dbReference>
<dbReference type="InterPro" id="IPR004843">
    <property type="entry name" value="Calcineurin-like_PHP"/>
</dbReference>
<accession>A0A5N3PE91</accession>
<dbReference type="GO" id="GO:0046872">
    <property type="term" value="F:metal ion binding"/>
    <property type="evidence" value="ECO:0007669"/>
    <property type="project" value="UniProtKB-KW"/>
</dbReference>
<comment type="similarity">
    <text evidence="4">Belongs to the cyclic nucleotide phosphodiesterase class-III family.</text>
</comment>
<comment type="caution">
    <text evidence="6">The sequence shown here is derived from an EMBL/GenBank/DDBJ whole genome shotgun (WGS) entry which is preliminary data.</text>
</comment>
<keyword evidence="2" id="KW-0378">Hydrolase</keyword>
<dbReference type="RefSeq" id="WP_150942837.1">
    <property type="nucleotide sequence ID" value="NZ_VCMV01000009.1"/>
</dbReference>